<dbReference type="Proteomes" id="UP000078512">
    <property type="component" value="Unassembled WGS sequence"/>
</dbReference>
<name>A0A197JEH0_9FUNG</name>
<evidence type="ECO:0000256" key="1">
    <source>
        <dbReference type="SAM" id="MobiDB-lite"/>
    </source>
</evidence>
<protein>
    <submittedName>
        <fullName evidence="2">Uncharacterized protein</fullName>
    </submittedName>
</protein>
<feature type="region of interest" description="Disordered" evidence="1">
    <location>
        <begin position="1"/>
        <end position="59"/>
    </location>
</feature>
<feature type="compositionally biased region" description="Polar residues" evidence="1">
    <location>
        <begin position="49"/>
        <end position="59"/>
    </location>
</feature>
<evidence type="ECO:0000313" key="3">
    <source>
        <dbReference type="Proteomes" id="UP000078512"/>
    </source>
</evidence>
<gene>
    <name evidence="2" type="ORF">K457DRAFT_280419</name>
</gene>
<dbReference type="AlphaFoldDB" id="A0A197JEH0"/>
<keyword evidence="3" id="KW-1185">Reference proteome</keyword>
<evidence type="ECO:0000313" key="2">
    <source>
        <dbReference type="EMBL" id="OAQ22829.1"/>
    </source>
</evidence>
<reference evidence="2 3" key="1">
    <citation type="submission" date="2016-05" db="EMBL/GenBank/DDBJ databases">
        <title>Genome sequencing reveals origins of a unique bacterial endosymbiosis in the earliest lineages of terrestrial Fungi.</title>
        <authorList>
            <consortium name="DOE Joint Genome Institute"/>
            <person name="Uehling J."/>
            <person name="Gryganskyi A."/>
            <person name="Hameed K."/>
            <person name="Tschaplinski T."/>
            <person name="Misztal P."/>
            <person name="Wu S."/>
            <person name="Desiro A."/>
            <person name="Vande Pol N."/>
            <person name="Du Z.-Y."/>
            <person name="Zienkiewicz A."/>
            <person name="Zienkiewicz K."/>
            <person name="Morin E."/>
            <person name="Tisserant E."/>
            <person name="Splivallo R."/>
            <person name="Hainaut M."/>
            <person name="Henrissat B."/>
            <person name="Ohm R."/>
            <person name="Kuo A."/>
            <person name="Yan J."/>
            <person name="Lipzen A."/>
            <person name="Nolan M."/>
            <person name="Labutti K."/>
            <person name="Barry K."/>
            <person name="Goldstein A."/>
            <person name="Labbe J."/>
            <person name="Schadt C."/>
            <person name="Tuskan G."/>
            <person name="Grigoriev I."/>
            <person name="Martin F."/>
            <person name="Vilgalys R."/>
            <person name="Bonito G."/>
        </authorList>
    </citation>
    <scope>NUCLEOTIDE SEQUENCE [LARGE SCALE GENOMIC DNA]</scope>
    <source>
        <strain evidence="2 3">AG-77</strain>
    </source>
</reference>
<accession>A0A197JEH0</accession>
<dbReference type="EMBL" id="KV442140">
    <property type="protein sequence ID" value="OAQ22829.1"/>
    <property type="molecule type" value="Genomic_DNA"/>
</dbReference>
<organism evidence="2 3">
    <name type="scientific">Linnemannia elongata AG-77</name>
    <dbReference type="NCBI Taxonomy" id="1314771"/>
    <lineage>
        <taxon>Eukaryota</taxon>
        <taxon>Fungi</taxon>
        <taxon>Fungi incertae sedis</taxon>
        <taxon>Mucoromycota</taxon>
        <taxon>Mortierellomycotina</taxon>
        <taxon>Mortierellomycetes</taxon>
        <taxon>Mortierellales</taxon>
        <taxon>Mortierellaceae</taxon>
        <taxon>Linnemannia</taxon>
    </lineage>
</organism>
<sequence length="184" mass="21108">MESLPKTLSPPFDLNLEMHNTPTFSRSRMTLPRSASTRLPPTPNHQKNRNTPRSSFNSSHLLSVTNLITPFVRMARRSGHGRKVRQQHQSGAGRSPFSREVLRALCFRARLPSRKTVWSQMWPSLSLSLQHQPPTHQHCTISTPNHGLCHVLRIRKKRRLLESNIASTRHSHHLHRSSIHPTLS</sequence>
<proteinExistence type="predicted"/>
<feature type="compositionally biased region" description="Polar residues" evidence="1">
    <location>
        <begin position="18"/>
        <end position="39"/>
    </location>
</feature>